<dbReference type="EMBL" id="BGPR01001353">
    <property type="protein sequence ID" value="GBM51852.1"/>
    <property type="molecule type" value="Genomic_DNA"/>
</dbReference>
<evidence type="ECO:0000256" key="1">
    <source>
        <dbReference type="SAM" id="MobiDB-lite"/>
    </source>
</evidence>
<name>A0A4Y2GDE6_ARAVE</name>
<comment type="caution">
    <text evidence="2">The sequence shown here is derived from an EMBL/GenBank/DDBJ whole genome shotgun (WGS) entry which is preliminary data.</text>
</comment>
<evidence type="ECO:0000313" key="2">
    <source>
        <dbReference type="EMBL" id="GBM51852.1"/>
    </source>
</evidence>
<proteinExistence type="predicted"/>
<sequence>MNSDEDEDEDGNDHAAEISKPSSLVARGRTWGFAVVRNPTSRAAATTHIEFKEVRKNNTEVSIRDYLAFDARAFFHQNCLATPTQLEKNKSLSFYDRSLDVLQIMNHKPQTVGTEL</sequence>
<organism evidence="2 3">
    <name type="scientific">Araneus ventricosus</name>
    <name type="common">Orbweaver spider</name>
    <name type="synonym">Epeira ventricosa</name>
    <dbReference type="NCBI Taxonomy" id="182803"/>
    <lineage>
        <taxon>Eukaryota</taxon>
        <taxon>Metazoa</taxon>
        <taxon>Ecdysozoa</taxon>
        <taxon>Arthropoda</taxon>
        <taxon>Chelicerata</taxon>
        <taxon>Arachnida</taxon>
        <taxon>Araneae</taxon>
        <taxon>Araneomorphae</taxon>
        <taxon>Entelegynae</taxon>
        <taxon>Araneoidea</taxon>
        <taxon>Araneidae</taxon>
        <taxon>Araneus</taxon>
    </lineage>
</organism>
<feature type="compositionally biased region" description="Acidic residues" evidence="1">
    <location>
        <begin position="1"/>
        <end position="11"/>
    </location>
</feature>
<protein>
    <submittedName>
        <fullName evidence="2">Uncharacterized protein</fullName>
    </submittedName>
</protein>
<gene>
    <name evidence="2" type="ORF">AVEN_8713_1</name>
</gene>
<dbReference type="AlphaFoldDB" id="A0A4Y2GDE6"/>
<keyword evidence="3" id="KW-1185">Reference proteome</keyword>
<dbReference type="Proteomes" id="UP000499080">
    <property type="component" value="Unassembled WGS sequence"/>
</dbReference>
<evidence type="ECO:0000313" key="3">
    <source>
        <dbReference type="Proteomes" id="UP000499080"/>
    </source>
</evidence>
<reference evidence="2 3" key="1">
    <citation type="journal article" date="2019" name="Sci. Rep.">
        <title>Orb-weaving spider Araneus ventricosus genome elucidates the spidroin gene catalogue.</title>
        <authorList>
            <person name="Kono N."/>
            <person name="Nakamura H."/>
            <person name="Ohtoshi R."/>
            <person name="Moran D.A.P."/>
            <person name="Shinohara A."/>
            <person name="Yoshida Y."/>
            <person name="Fujiwara M."/>
            <person name="Mori M."/>
            <person name="Tomita M."/>
            <person name="Arakawa K."/>
        </authorList>
    </citation>
    <scope>NUCLEOTIDE SEQUENCE [LARGE SCALE GENOMIC DNA]</scope>
</reference>
<feature type="region of interest" description="Disordered" evidence="1">
    <location>
        <begin position="1"/>
        <end position="21"/>
    </location>
</feature>
<accession>A0A4Y2GDE6</accession>